<feature type="transmembrane region" description="Helical" evidence="6">
    <location>
        <begin position="334"/>
        <end position="355"/>
    </location>
</feature>
<evidence type="ECO:0000259" key="7">
    <source>
        <dbReference type="PROSITE" id="PS50850"/>
    </source>
</evidence>
<feature type="transmembrane region" description="Helical" evidence="6">
    <location>
        <begin position="147"/>
        <end position="169"/>
    </location>
</feature>
<sequence>MHHTDLDAGRRGWRALLGPDHVGSIVVLAGGVALYATNVHLTAAVLPSAVADIGGERFYAWATTVFLVASVISAALVSRLLTVSGSRTAYLVAIGGFTAGTLVCAAAATMPVLLAGRALQGAGGGLLSGLGYALIRSQLPKQLWTRASALVSGTWAVGVFVGPALGGAFAQIGAWRLAFVALAAAGIAVGALVPRYLAGGRPGTPPPSVPVLSMLALAAAALLVSVASVAPTGGWTATALAAAGALIAVFVAHEHRTGGRVLPAVTFTVGGTLAWTYLTIAVLAAVSTADAFVPLFGQRLGGLAPLAAGFLGAVLAVGWTLGEVSSAGAAGARAVRAVLVGGTAAVVAGFAILARTADAPVVPWVLGLLLVGTGVGVCWPHLSASAMGASADPAEADRAAAAINTVQLMANAVGSAVAGVLVNLGGSPTGSARLLFAVFAAIAGLGVLTAIRASRHRA</sequence>
<feature type="transmembrane region" description="Helical" evidence="6">
    <location>
        <begin position="175"/>
        <end position="197"/>
    </location>
</feature>
<dbReference type="RefSeq" id="WP_345352936.1">
    <property type="nucleotide sequence ID" value="NZ_BAABFB010000075.1"/>
</dbReference>
<evidence type="ECO:0000256" key="1">
    <source>
        <dbReference type="ARBA" id="ARBA00004651"/>
    </source>
</evidence>
<dbReference type="SUPFAM" id="SSF103473">
    <property type="entry name" value="MFS general substrate transporter"/>
    <property type="match status" value="1"/>
</dbReference>
<evidence type="ECO:0000256" key="2">
    <source>
        <dbReference type="ARBA" id="ARBA00022448"/>
    </source>
</evidence>
<evidence type="ECO:0000256" key="3">
    <source>
        <dbReference type="ARBA" id="ARBA00022692"/>
    </source>
</evidence>
<gene>
    <name evidence="8" type="ORF">GCM10023094_53380</name>
</gene>
<feature type="transmembrane region" description="Helical" evidence="6">
    <location>
        <begin position="300"/>
        <end position="322"/>
    </location>
</feature>
<keyword evidence="2" id="KW-0813">Transport</keyword>
<evidence type="ECO:0000256" key="4">
    <source>
        <dbReference type="ARBA" id="ARBA00022989"/>
    </source>
</evidence>
<dbReference type="Gene3D" id="1.20.1250.20">
    <property type="entry name" value="MFS general substrate transporter like domains"/>
    <property type="match status" value="1"/>
</dbReference>
<feature type="transmembrane region" description="Helical" evidence="6">
    <location>
        <begin position="89"/>
        <end position="108"/>
    </location>
</feature>
<dbReference type="InterPro" id="IPR020846">
    <property type="entry name" value="MFS_dom"/>
</dbReference>
<dbReference type="PANTHER" id="PTHR23501">
    <property type="entry name" value="MAJOR FACILITATOR SUPERFAMILY"/>
    <property type="match status" value="1"/>
</dbReference>
<accession>A0ABP8PNX5</accession>
<keyword evidence="9" id="KW-1185">Reference proteome</keyword>
<evidence type="ECO:0000313" key="8">
    <source>
        <dbReference type="EMBL" id="GAA4490312.1"/>
    </source>
</evidence>
<feature type="transmembrane region" description="Helical" evidence="6">
    <location>
        <begin position="209"/>
        <end position="229"/>
    </location>
</feature>
<dbReference type="Proteomes" id="UP001501183">
    <property type="component" value="Unassembled WGS sequence"/>
</dbReference>
<dbReference type="Pfam" id="PF07690">
    <property type="entry name" value="MFS_1"/>
    <property type="match status" value="1"/>
</dbReference>
<feature type="transmembrane region" description="Helical" evidence="6">
    <location>
        <begin position="361"/>
        <end position="379"/>
    </location>
</feature>
<feature type="transmembrane region" description="Helical" evidence="6">
    <location>
        <begin position="434"/>
        <end position="453"/>
    </location>
</feature>
<dbReference type="InterPro" id="IPR011701">
    <property type="entry name" value="MFS"/>
</dbReference>
<protein>
    <submittedName>
        <fullName evidence="8">MFS transporter</fullName>
    </submittedName>
</protein>
<feature type="domain" description="Major facilitator superfamily (MFS) profile" evidence="7">
    <location>
        <begin position="24"/>
        <end position="458"/>
    </location>
</feature>
<feature type="transmembrane region" description="Helical" evidence="6">
    <location>
        <begin position="235"/>
        <end position="252"/>
    </location>
</feature>
<evidence type="ECO:0000256" key="5">
    <source>
        <dbReference type="ARBA" id="ARBA00023136"/>
    </source>
</evidence>
<keyword evidence="4 6" id="KW-1133">Transmembrane helix</keyword>
<evidence type="ECO:0000313" key="9">
    <source>
        <dbReference type="Proteomes" id="UP001501183"/>
    </source>
</evidence>
<dbReference type="PANTHER" id="PTHR23501:SF154">
    <property type="entry name" value="MULTIDRUG-EFFLUX TRANSPORTER RV1634-RELATED"/>
    <property type="match status" value="1"/>
</dbReference>
<keyword evidence="5 6" id="KW-0472">Membrane</keyword>
<name>A0ABP8PNX5_9NOCA</name>
<feature type="transmembrane region" description="Helical" evidence="6">
    <location>
        <begin position="58"/>
        <end position="77"/>
    </location>
</feature>
<comment type="caution">
    <text evidence="8">The sequence shown here is derived from an EMBL/GenBank/DDBJ whole genome shotgun (WGS) entry which is preliminary data.</text>
</comment>
<dbReference type="PRINTS" id="PR01036">
    <property type="entry name" value="TCRTETB"/>
</dbReference>
<dbReference type="Gene3D" id="1.20.1720.10">
    <property type="entry name" value="Multidrug resistance protein D"/>
    <property type="match status" value="1"/>
</dbReference>
<comment type="subcellular location">
    <subcellularLocation>
        <location evidence="1">Cell membrane</location>
        <topology evidence="1">Multi-pass membrane protein</topology>
    </subcellularLocation>
</comment>
<evidence type="ECO:0000256" key="6">
    <source>
        <dbReference type="SAM" id="Phobius"/>
    </source>
</evidence>
<feature type="transmembrane region" description="Helical" evidence="6">
    <location>
        <begin position="21"/>
        <end position="46"/>
    </location>
</feature>
<organism evidence="8 9">
    <name type="scientific">Rhodococcus olei</name>
    <dbReference type="NCBI Taxonomy" id="2161675"/>
    <lineage>
        <taxon>Bacteria</taxon>
        <taxon>Bacillati</taxon>
        <taxon>Actinomycetota</taxon>
        <taxon>Actinomycetes</taxon>
        <taxon>Mycobacteriales</taxon>
        <taxon>Nocardiaceae</taxon>
        <taxon>Rhodococcus</taxon>
    </lineage>
</organism>
<dbReference type="InterPro" id="IPR036259">
    <property type="entry name" value="MFS_trans_sf"/>
</dbReference>
<keyword evidence="3 6" id="KW-0812">Transmembrane</keyword>
<dbReference type="EMBL" id="BAABFB010000075">
    <property type="protein sequence ID" value="GAA4490312.1"/>
    <property type="molecule type" value="Genomic_DNA"/>
</dbReference>
<dbReference type="PROSITE" id="PS50850">
    <property type="entry name" value="MFS"/>
    <property type="match status" value="1"/>
</dbReference>
<feature type="transmembrane region" description="Helical" evidence="6">
    <location>
        <begin position="264"/>
        <end position="288"/>
    </location>
</feature>
<proteinExistence type="predicted"/>
<reference evidence="9" key="1">
    <citation type="journal article" date="2019" name="Int. J. Syst. Evol. Microbiol.">
        <title>The Global Catalogue of Microorganisms (GCM) 10K type strain sequencing project: providing services to taxonomists for standard genome sequencing and annotation.</title>
        <authorList>
            <consortium name="The Broad Institute Genomics Platform"/>
            <consortium name="The Broad Institute Genome Sequencing Center for Infectious Disease"/>
            <person name="Wu L."/>
            <person name="Ma J."/>
        </authorList>
    </citation>
    <scope>NUCLEOTIDE SEQUENCE [LARGE SCALE GENOMIC DNA]</scope>
    <source>
        <strain evidence="9">JCM 32206</strain>
    </source>
</reference>